<name>A0A977KCL0_9CREN</name>
<dbReference type="GO" id="GO:0016887">
    <property type="term" value="F:ATP hydrolysis activity"/>
    <property type="evidence" value="ECO:0007669"/>
    <property type="project" value="InterPro"/>
</dbReference>
<gene>
    <name evidence="2" type="ORF">IPA_02210</name>
</gene>
<accession>A0A977KCL0</accession>
<organism evidence="2 3">
    <name type="scientific">Ignicoccus pacificus DSM 13166</name>
    <dbReference type="NCBI Taxonomy" id="940294"/>
    <lineage>
        <taxon>Archaea</taxon>
        <taxon>Thermoproteota</taxon>
        <taxon>Thermoprotei</taxon>
        <taxon>Desulfurococcales</taxon>
        <taxon>Desulfurococcaceae</taxon>
        <taxon>Ignicoccus</taxon>
    </lineage>
</organism>
<dbReference type="PANTHER" id="PTHR43581">
    <property type="entry name" value="ATP/GTP PHOSPHATASE"/>
    <property type="match status" value="1"/>
</dbReference>
<dbReference type="GO" id="GO:0005524">
    <property type="term" value="F:ATP binding"/>
    <property type="evidence" value="ECO:0007669"/>
    <property type="project" value="InterPro"/>
</dbReference>
<dbReference type="Pfam" id="PF13304">
    <property type="entry name" value="AAA_21"/>
    <property type="match status" value="1"/>
</dbReference>
<evidence type="ECO:0000259" key="1">
    <source>
        <dbReference type="Pfam" id="PF13304"/>
    </source>
</evidence>
<dbReference type="SUPFAM" id="SSF52540">
    <property type="entry name" value="P-loop containing nucleoside triphosphate hydrolases"/>
    <property type="match status" value="1"/>
</dbReference>
<sequence>MIRKVMVSGYKAIPYDKPVILELGEKLTLLVGPNAAGKSAVLEALYYVLNGKSFPVEYSYKKLGRYVILSVVFQQKDELKTLLYLYTVTSGSTYTLEEVVEIRGDVLEKISSITKKISYANTDEVMNSIYQISSDVVHTGIELIDIQRPLYFEGDLIKREKVLSLLFKQYGLISEGIKRVDEWVKLLGYTRFRTLINERGDFVYEFYDGRSGEWIRIDECAGGLRSTVGLIYSLSCPIEMMLIDDVEVGLHPSLQIRLLEELLKWHGQVIVSSHSETVFYYLLYRKKELGDKIKINLMYRDEEAVYAEEIGREIPIKLSKKAEKALKEFGAYGLFGESGFYSLKALLEGNENEKDSSNR</sequence>
<dbReference type="InterPro" id="IPR051396">
    <property type="entry name" value="Bact_Antivir_Def_Nuclease"/>
</dbReference>
<dbReference type="EMBL" id="CP006868">
    <property type="protein sequence ID" value="UXD22160.1"/>
    <property type="molecule type" value="Genomic_DNA"/>
</dbReference>
<dbReference type="InterPro" id="IPR003959">
    <property type="entry name" value="ATPase_AAA_core"/>
</dbReference>
<dbReference type="Proteomes" id="UP001063698">
    <property type="component" value="Chromosome"/>
</dbReference>
<reference evidence="2" key="1">
    <citation type="submission" date="2013-11" db="EMBL/GenBank/DDBJ databases">
        <title>Comparative genomics of Ignicoccus.</title>
        <authorList>
            <person name="Podar M."/>
        </authorList>
    </citation>
    <scope>NUCLEOTIDE SEQUENCE</scope>
    <source>
        <strain evidence="2">DSM 13166</strain>
    </source>
</reference>
<dbReference type="Gene3D" id="3.40.50.300">
    <property type="entry name" value="P-loop containing nucleotide triphosphate hydrolases"/>
    <property type="match status" value="1"/>
</dbReference>
<feature type="domain" description="ATPase AAA-type core" evidence="1">
    <location>
        <begin position="27"/>
        <end position="276"/>
    </location>
</feature>
<evidence type="ECO:0000313" key="3">
    <source>
        <dbReference type="Proteomes" id="UP001063698"/>
    </source>
</evidence>
<protein>
    <recommendedName>
        <fullName evidence="1">ATPase AAA-type core domain-containing protein</fullName>
    </recommendedName>
</protein>
<dbReference type="InterPro" id="IPR027417">
    <property type="entry name" value="P-loop_NTPase"/>
</dbReference>
<dbReference type="AlphaFoldDB" id="A0A977KCL0"/>
<dbReference type="KEGG" id="ipc:IPA_02210"/>
<dbReference type="GO" id="GO:0006302">
    <property type="term" value="P:double-strand break repair"/>
    <property type="evidence" value="ECO:0007669"/>
    <property type="project" value="InterPro"/>
</dbReference>
<evidence type="ECO:0000313" key="2">
    <source>
        <dbReference type="EMBL" id="UXD22160.1"/>
    </source>
</evidence>
<proteinExistence type="predicted"/>
<keyword evidence="3" id="KW-1185">Reference proteome</keyword>
<dbReference type="PANTHER" id="PTHR43581:SF3">
    <property type="entry name" value="AAA+ ATPASE DOMAIN-CONTAINING PROTEIN"/>
    <property type="match status" value="1"/>
</dbReference>